<dbReference type="PROSITE" id="PS00216">
    <property type="entry name" value="SUGAR_TRANSPORT_1"/>
    <property type="match status" value="1"/>
</dbReference>
<dbReference type="InterPro" id="IPR005829">
    <property type="entry name" value="Sugar_transporter_CS"/>
</dbReference>
<gene>
    <name evidence="7" type="ORF">g.26272</name>
</gene>
<feature type="domain" description="Major facilitator superfamily (MFS) profile" evidence="6">
    <location>
        <begin position="33"/>
        <end position="507"/>
    </location>
</feature>
<feature type="transmembrane region" description="Helical" evidence="5">
    <location>
        <begin position="424"/>
        <end position="443"/>
    </location>
</feature>
<feature type="transmembrane region" description="Helical" evidence="5">
    <location>
        <begin position="179"/>
        <end position="198"/>
    </location>
</feature>
<dbReference type="AlphaFoldDB" id="A0A1B6LNS1"/>
<evidence type="ECO:0000256" key="1">
    <source>
        <dbReference type="ARBA" id="ARBA00004141"/>
    </source>
</evidence>
<dbReference type="InterPro" id="IPR011701">
    <property type="entry name" value="MFS"/>
</dbReference>
<dbReference type="InterPro" id="IPR036259">
    <property type="entry name" value="MFS_trans_sf"/>
</dbReference>
<feature type="transmembrane region" description="Helical" evidence="5">
    <location>
        <begin position="239"/>
        <end position="257"/>
    </location>
</feature>
<dbReference type="InterPro" id="IPR020846">
    <property type="entry name" value="MFS_dom"/>
</dbReference>
<feature type="transmembrane region" description="Helical" evidence="5">
    <location>
        <begin position="335"/>
        <end position="356"/>
    </location>
</feature>
<reference evidence="7" key="1">
    <citation type="submission" date="2015-11" db="EMBL/GenBank/DDBJ databases">
        <title>De novo transcriptome assembly of four potential Pierce s Disease insect vectors from Arizona vineyards.</title>
        <authorList>
            <person name="Tassone E.E."/>
        </authorList>
    </citation>
    <scope>NUCLEOTIDE SEQUENCE</scope>
</reference>
<feature type="non-terminal residue" evidence="7">
    <location>
        <position position="1"/>
    </location>
</feature>
<keyword evidence="3 5" id="KW-1133">Transmembrane helix</keyword>
<keyword evidence="4 5" id="KW-0472">Membrane</keyword>
<evidence type="ECO:0000256" key="2">
    <source>
        <dbReference type="ARBA" id="ARBA00022692"/>
    </source>
</evidence>
<proteinExistence type="predicted"/>
<dbReference type="Gene3D" id="1.20.1250.20">
    <property type="entry name" value="MFS general substrate transporter like domains"/>
    <property type="match status" value="1"/>
</dbReference>
<dbReference type="EMBL" id="GEBQ01014701">
    <property type="protein sequence ID" value="JAT25276.1"/>
    <property type="molecule type" value="Transcribed_RNA"/>
</dbReference>
<dbReference type="GO" id="GO:0022857">
    <property type="term" value="F:transmembrane transporter activity"/>
    <property type="evidence" value="ECO:0007669"/>
    <property type="project" value="InterPro"/>
</dbReference>
<feature type="transmembrane region" description="Helical" evidence="5">
    <location>
        <begin position="210"/>
        <end position="233"/>
    </location>
</feature>
<accession>A0A1B6LNS1</accession>
<organism evidence="7">
    <name type="scientific">Graphocephala atropunctata</name>
    <dbReference type="NCBI Taxonomy" id="36148"/>
    <lineage>
        <taxon>Eukaryota</taxon>
        <taxon>Metazoa</taxon>
        <taxon>Ecdysozoa</taxon>
        <taxon>Arthropoda</taxon>
        <taxon>Hexapoda</taxon>
        <taxon>Insecta</taxon>
        <taxon>Pterygota</taxon>
        <taxon>Neoptera</taxon>
        <taxon>Paraneoptera</taxon>
        <taxon>Hemiptera</taxon>
        <taxon>Auchenorrhyncha</taxon>
        <taxon>Membracoidea</taxon>
        <taxon>Cicadellidae</taxon>
        <taxon>Cicadellinae</taxon>
        <taxon>Cicadellini</taxon>
        <taxon>Graphocephala</taxon>
    </lineage>
</organism>
<dbReference type="PROSITE" id="PS00217">
    <property type="entry name" value="SUGAR_TRANSPORT_2"/>
    <property type="match status" value="1"/>
</dbReference>
<protein>
    <recommendedName>
        <fullName evidence="6">Major facilitator superfamily (MFS) profile domain-containing protein</fullName>
    </recommendedName>
</protein>
<evidence type="ECO:0000256" key="5">
    <source>
        <dbReference type="SAM" id="Phobius"/>
    </source>
</evidence>
<feature type="transmembrane region" description="Helical" evidence="5">
    <location>
        <begin position="393"/>
        <end position="412"/>
    </location>
</feature>
<dbReference type="SUPFAM" id="SSF103473">
    <property type="entry name" value="MFS general substrate transporter"/>
    <property type="match status" value="1"/>
</dbReference>
<sequence length="552" mass="61000">RLATRQPTVTLVKLSTGMGQNDAQWGRYQAGASVLMALLKMPAAWYQLSMLFLSPNVDFRCASPSNESIPTANLSRSSWDDSCSYRDHGGTQHSCDLWQYDTSEFSNTVNMMWNLVCDRELLATWAQFSFMSGVFSGNVIGGVLADRVGRKPVLVVAVLLQPIMSAVVAVVPWFSLFLIFRFVMGLALGGTIVISFLLGGELGAGPWRPVITILNQVPFGMGQTLLALAAYFLRDWRELQMALSVFCLIFLPYCWLVEESPKWLMATGRQKRAERVMDVIRQRNGLPPAADNEMLPMTEKNKVQIVKTDNEKLNNNRGVGFCDLFRTPRLRHYTLAVWLMWYCAGLSFFTMNAYQIQLGGSSFINVGVGGLIGGIPGNIVTIFLVRKFGKKKVIIIAHFFVALFSILIPIYNVGDSPFDWQRRVLGLLTLIAMSVAFPAVFLLSGELIPTVVRGSAMGVANLMARLGNTTAPLVGPLAAISKWLPLCVVSIAPLISALVMFSLPETGDGPLPDTIEDVERTNLRWQETVILSTVEEGSKIYKPKTVIVHQNS</sequence>
<dbReference type="PANTHER" id="PTHR24064">
    <property type="entry name" value="SOLUTE CARRIER FAMILY 22 MEMBER"/>
    <property type="match status" value="1"/>
</dbReference>
<feature type="transmembrane region" description="Helical" evidence="5">
    <location>
        <begin position="152"/>
        <end position="173"/>
    </location>
</feature>
<feature type="transmembrane region" description="Helical" evidence="5">
    <location>
        <begin position="483"/>
        <end position="503"/>
    </location>
</feature>
<evidence type="ECO:0000313" key="7">
    <source>
        <dbReference type="EMBL" id="JAT25276.1"/>
    </source>
</evidence>
<comment type="subcellular location">
    <subcellularLocation>
        <location evidence="1">Membrane</location>
        <topology evidence="1">Multi-pass membrane protein</topology>
    </subcellularLocation>
</comment>
<feature type="transmembrane region" description="Helical" evidence="5">
    <location>
        <begin position="125"/>
        <end position="145"/>
    </location>
</feature>
<evidence type="ECO:0000256" key="4">
    <source>
        <dbReference type="ARBA" id="ARBA00023136"/>
    </source>
</evidence>
<keyword evidence="2 5" id="KW-0812">Transmembrane</keyword>
<evidence type="ECO:0000256" key="3">
    <source>
        <dbReference type="ARBA" id="ARBA00022989"/>
    </source>
</evidence>
<dbReference type="PROSITE" id="PS50850">
    <property type="entry name" value="MFS"/>
    <property type="match status" value="1"/>
</dbReference>
<name>A0A1B6LNS1_9HEMI</name>
<dbReference type="Pfam" id="PF07690">
    <property type="entry name" value="MFS_1"/>
    <property type="match status" value="1"/>
</dbReference>
<feature type="transmembrane region" description="Helical" evidence="5">
    <location>
        <begin position="362"/>
        <end position="386"/>
    </location>
</feature>
<dbReference type="GO" id="GO:0016020">
    <property type="term" value="C:membrane"/>
    <property type="evidence" value="ECO:0007669"/>
    <property type="project" value="UniProtKB-SubCell"/>
</dbReference>
<evidence type="ECO:0000259" key="6">
    <source>
        <dbReference type="PROSITE" id="PS50850"/>
    </source>
</evidence>